<evidence type="ECO:0000256" key="1">
    <source>
        <dbReference type="SAM" id="MobiDB-lite"/>
    </source>
</evidence>
<feature type="compositionally biased region" description="Pro residues" evidence="1">
    <location>
        <begin position="79"/>
        <end position="92"/>
    </location>
</feature>
<organism evidence="2 3">
    <name type="scientific">Nocardia farcinica</name>
    <dbReference type="NCBI Taxonomy" id="37329"/>
    <lineage>
        <taxon>Bacteria</taxon>
        <taxon>Bacillati</taxon>
        <taxon>Actinomycetota</taxon>
        <taxon>Actinomycetes</taxon>
        <taxon>Mycobacteriales</taxon>
        <taxon>Nocardiaceae</taxon>
        <taxon>Nocardia</taxon>
    </lineage>
</organism>
<dbReference type="KEGG" id="nfr:ERS450000_01090"/>
<evidence type="ECO:0000313" key="3">
    <source>
        <dbReference type="Proteomes" id="UP000057820"/>
    </source>
</evidence>
<proteinExistence type="predicted"/>
<dbReference type="EMBL" id="LN868938">
    <property type="protein sequence ID" value="CRY74984.1"/>
    <property type="molecule type" value="Genomic_DNA"/>
</dbReference>
<gene>
    <name evidence="2" type="ORF">ERS450000_01090</name>
</gene>
<dbReference type="Proteomes" id="UP000057820">
    <property type="component" value="Chromosome 1"/>
</dbReference>
<dbReference type="RefSeq" id="WP_060590927.1">
    <property type="nucleotide sequence ID" value="NZ_CAACYE020000001.1"/>
</dbReference>
<dbReference type="AlphaFoldDB" id="A0A0H5NIB7"/>
<reference evidence="3" key="1">
    <citation type="submission" date="2015-03" db="EMBL/GenBank/DDBJ databases">
        <authorList>
            <consortium name="Pathogen Informatics"/>
        </authorList>
    </citation>
    <scope>NUCLEOTIDE SEQUENCE [LARGE SCALE GENOMIC DNA]</scope>
    <source>
        <strain evidence="3">NCTC11134</strain>
    </source>
</reference>
<accession>A0A0H5NIB7</accession>
<evidence type="ECO:0000313" key="2">
    <source>
        <dbReference type="EMBL" id="CRY74984.1"/>
    </source>
</evidence>
<sequence length="100" mass="10654">MVTAQAAAVESEPLDLVADRLLLLDPDLEDLFESVDEILATALARRRTTTAAPVPIPPAPDPSRRSGPWVAPVAHGRAPEPPRPSQRGPPAPGSSRRPNR</sequence>
<name>A0A0H5NIB7_NOCFR</name>
<feature type="region of interest" description="Disordered" evidence="1">
    <location>
        <begin position="46"/>
        <end position="100"/>
    </location>
</feature>
<protein>
    <submittedName>
        <fullName evidence="2">Uncharacterized protein</fullName>
    </submittedName>
</protein>